<dbReference type="SMART" id="SM00595">
    <property type="entry name" value="MADF"/>
    <property type="match status" value="1"/>
</dbReference>
<organism evidence="3 4">
    <name type="scientific">Apolygus lucorum</name>
    <name type="common">Small green plant bug</name>
    <name type="synonym">Lygocoris lucorum</name>
    <dbReference type="NCBI Taxonomy" id="248454"/>
    <lineage>
        <taxon>Eukaryota</taxon>
        <taxon>Metazoa</taxon>
        <taxon>Ecdysozoa</taxon>
        <taxon>Arthropoda</taxon>
        <taxon>Hexapoda</taxon>
        <taxon>Insecta</taxon>
        <taxon>Pterygota</taxon>
        <taxon>Neoptera</taxon>
        <taxon>Paraneoptera</taxon>
        <taxon>Hemiptera</taxon>
        <taxon>Heteroptera</taxon>
        <taxon>Panheteroptera</taxon>
        <taxon>Cimicomorpha</taxon>
        <taxon>Miridae</taxon>
        <taxon>Mirini</taxon>
        <taxon>Apolygus</taxon>
    </lineage>
</organism>
<dbReference type="PANTHER" id="PTHR21505">
    <property type="entry name" value="MADF DOMAIN-CONTAINING PROTEIN-RELATED"/>
    <property type="match status" value="1"/>
</dbReference>
<dbReference type="AlphaFoldDB" id="A0A8S9X1A5"/>
<dbReference type="PROSITE" id="PS51029">
    <property type="entry name" value="MADF"/>
    <property type="match status" value="1"/>
</dbReference>
<gene>
    <name evidence="3" type="ORF">GE061_005803</name>
</gene>
<accession>A0A8S9X1A5</accession>
<dbReference type="OrthoDB" id="6624970at2759"/>
<keyword evidence="4" id="KW-1185">Reference proteome</keyword>
<reference evidence="3" key="1">
    <citation type="journal article" date="2021" name="Mol. Ecol. Resour.">
        <title>Apolygus lucorum genome provides insights into omnivorousness and mesophyll feeding.</title>
        <authorList>
            <person name="Liu Y."/>
            <person name="Liu H."/>
            <person name="Wang H."/>
            <person name="Huang T."/>
            <person name="Liu B."/>
            <person name="Yang B."/>
            <person name="Yin L."/>
            <person name="Li B."/>
            <person name="Zhang Y."/>
            <person name="Zhang S."/>
            <person name="Jiang F."/>
            <person name="Zhang X."/>
            <person name="Ren Y."/>
            <person name="Wang B."/>
            <person name="Wang S."/>
            <person name="Lu Y."/>
            <person name="Wu K."/>
            <person name="Fan W."/>
            <person name="Wang G."/>
        </authorList>
    </citation>
    <scope>NUCLEOTIDE SEQUENCE</scope>
    <source>
        <strain evidence="3">12Hb</strain>
    </source>
</reference>
<name>A0A8S9X1A5_APOLU</name>
<feature type="domain" description="MADF" evidence="2">
    <location>
        <begin position="2"/>
        <end position="86"/>
    </location>
</feature>
<dbReference type="PANTHER" id="PTHR21505:SF8">
    <property type="entry name" value="DPT-YFP REPRESSOR BY OVEREXPRESSION, ISOFORM D-RELATED"/>
    <property type="match status" value="1"/>
</dbReference>
<evidence type="ECO:0000313" key="3">
    <source>
        <dbReference type="EMBL" id="KAF6201355.1"/>
    </source>
</evidence>
<protein>
    <recommendedName>
        <fullName evidence="2">MADF domain-containing protein</fullName>
    </recommendedName>
</protein>
<evidence type="ECO:0000313" key="4">
    <source>
        <dbReference type="Proteomes" id="UP000466442"/>
    </source>
</evidence>
<proteinExistence type="predicted"/>
<dbReference type="Pfam" id="PF10545">
    <property type="entry name" value="MADF_DNA_bdg"/>
    <property type="match status" value="1"/>
</dbReference>
<evidence type="ECO:0000259" key="2">
    <source>
        <dbReference type="PROSITE" id="PS51029"/>
    </source>
</evidence>
<evidence type="ECO:0000256" key="1">
    <source>
        <dbReference type="SAM" id="MobiDB-lite"/>
    </source>
</evidence>
<comment type="caution">
    <text evidence="3">The sequence shown here is derived from an EMBL/GenBank/DDBJ whole genome shotgun (WGS) entry which is preliminary data.</text>
</comment>
<feature type="region of interest" description="Disordered" evidence="1">
    <location>
        <begin position="127"/>
        <end position="176"/>
    </location>
</feature>
<dbReference type="Proteomes" id="UP000466442">
    <property type="component" value="Unassembled WGS sequence"/>
</dbReference>
<dbReference type="EMBL" id="WIXP02000013">
    <property type="protein sequence ID" value="KAF6201355.1"/>
    <property type="molecule type" value="Genomic_DNA"/>
</dbReference>
<dbReference type="InterPro" id="IPR006578">
    <property type="entry name" value="MADF-dom"/>
</dbReference>
<sequence>MEFLKMYKREPVLWDPKHANYKDRKHAYAAWDRLAELTNLSVRELKRKKDSLMATFRTHLRKKRASRSKGDEVLYKSIWFAYDFMEDFLSDVYGEQRERRLSEDSNHDDEYIDTKITLIPVSEPKKIKLSASGSGTETPTDTRPTPRHRRDPSKSGEDSLNKPSSSVRELKRDHDEEEDECDLYGRILAKKLRRLPELDRAVLMHDIDGMMINVLRSYLDSSQWG</sequence>